<dbReference type="Pfam" id="PF26113">
    <property type="entry name" value="GH16_XgeA"/>
    <property type="match status" value="1"/>
</dbReference>
<dbReference type="PANTHER" id="PTHR10963">
    <property type="entry name" value="GLYCOSYL HYDROLASE-RELATED"/>
    <property type="match status" value="1"/>
</dbReference>
<keyword evidence="4" id="KW-1185">Reference proteome</keyword>
<dbReference type="InterPro" id="IPR000757">
    <property type="entry name" value="Beta-glucanase-like"/>
</dbReference>
<feature type="domain" description="GH16" evidence="2">
    <location>
        <begin position="34"/>
        <end position="282"/>
    </location>
</feature>
<evidence type="ECO:0000259" key="2">
    <source>
        <dbReference type="PROSITE" id="PS51762"/>
    </source>
</evidence>
<reference evidence="3 4" key="1">
    <citation type="submission" date="2016-04" db="EMBL/GenBank/DDBJ databases">
        <title>A degradative enzymes factory behind the ericoid mycorrhizal symbiosis.</title>
        <authorList>
            <consortium name="DOE Joint Genome Institute"/>
            <person name="Martino E."/>
            <person name="Morin E."/>
            <person name="Grelet G."/>
            <person name="Kuo A."/>
            <person name="Kohler A."/>
            <person name="Daghino S."/>
            <person name="Barry K."/>
            <person name="Choi C."/>
            <person name="Cichocki N."/>
            <person name="Clum A."/>
            <person name="Copeland A."/>
            <person name="Hainaut M."/>
            <person name="Haridas S."/>
            <person name="Labutti K."/>
            <person name="Lindquist E."/>
            <person name="Lipzen A."/>
            <person name="Khouja H.-R."/>
            <person name="Murat C."/>
            <person name="Ohm R."/>
            <person name="Olson A."/>
            <person name="Spatafora J."/>
            <person name="Veneault-Fourrey C."/>
            <person name="Henrissat B."/>
            <person name="Grigoriev I."/>
            <person name="Martin F."/>
            <person name="Perotto S."/>
        </authorList>
    </citation>
    <scope>NUCLEOTIDE SEQUENCE [LARGE SCALE GENOMIC DNA]</scope>
    <source>
        <strain evidence="3 4">F</strain>
    </source>
</reference>
<proteinExistence type="predicted"/>
<dbReference type="InterPro" id="IPR013320">
    <property type="entry name" value="ConA-like_dom_sf"/>
</dbReference>
<dbReference type="Proteomes" id="UP000235786">
    <property type="component" value="Unassembled WGS sequence"/>
</dbReference>
<dbReference type="GO" id="GO:0005975">
    <property type="term" value="P:carbohydrate metabolic process"/>
    <property type="evidence" value="ECO:0007669"/>
    <property type="project" value="InterPro"/>
</dbReference>
<name>A0A2J6QVB4_HYAVF</name>
<sequence>MYSLFTIASLAALLPTALAIAAPQVPGFTASWVEDFAGSEVNTGNWEYWTLTPTNGELETYPLSGVNCQITASQTLTITPENTNGQWTSCRIETNQAFVANATNGLKMLVQASLKIGEPGVTPTQLQGIWPAFWSLGQGVKNNVPWPACGEIDTFENVDGIPTGFGTLHCGNACLDNHNSEGITAGVPFDYGTFHTWAHEVDLTNTDWTAQTITFLLDGTPYRDIQGSDVGDLAAWTALTGPMMVTLNVAVGGAWPKAPSASTASGATAGMEVQYVAVYHTN</sequence>
<evidence type="ECO:0000313" key="3">
    <source>
        <dbReference type="EMBL" id="PMD30208.1"/>
    </source>
</evidence>
<dbReference type="EMBL" id="KZ613968">
    <property type="protein sequence ID" value="PMD30208.1"/>
    <property type="molecule type" value="Genomic_DNA"/>
</dbReference>
<dbReference type="GO" id="GO:0004553">
    <property type="term" value="F:hydrolase activity, hydrolyzing O-glycosyl compounds"/>
    <property type="evidence" value="ECO:0007669"/>
    <property type="project" value="InterPro"/>
</dbReference>
<dbReference type="PANTHER" id="PTHR10963:SF60">
    <property type="entry name" value="GRAM-NEGATIVE BACTERIA-BINDING PROTEIN 1-RELATED"/>
    <property type="match status" value="1"/>
</dbReference>
<dbReference type="AlphaFoldDB" id="A0A2J6QVB4"/>
<feature type="signal peptide" evidence="1">
    <location>
        <begin position="1"/>
        <end position="19"/>
    </location>
</feature>
<dbReference type="SUPFAM" id="SSF49899">
    <property type="entry name" value="Concanavalin A-like lectins/glucanases"/>
    <property type="match status" value="1"/>
</dbReference>
<dbReference type="PROSITE" id="PS51762">
    <property type="entry name" value="GH16_2"/>
    <property type="match status" value="1"/>
</dbReference>
<evidence type="ECO:0000256" key="1">
    <source>
        <dbReference type="SAM" id="SignalP"/>
    </source>
</evidence>
<dbReference type="STRING" id="1149755.A0A2J6QVB4"/>
<organism evidence="3 4">
    <name type="scientific">Hyaloscypha variabilis (strain UAMH 11265 / GT02V1 / F)</name>
    <name type="common">Meliniomyces variabilis</name>
    <dbReference type="NCBI Taxonomy" id="1149755"/>
    <lineage>
        <taxon>Eukaryota</taxon>
        <taxon>Fungi</taxon>
        <taxon>Dikarya</taxon>
        <taxon>Ascomycota</taxon>
        <taxon>Pezizomycotina</taxon>
        <taxon>Leotiomycetes</taxon>
        <taxon>Helotiales</taxon>
        <taxon>Hyaloscyphaceae</taxon>
        <taxon>Hyaloscypha</taxon>
        <taxon>Hyaloscypha variabilis</taxon>
    </lineage>
</organism>
<evidence type="ECO:0000313" key="4">
    <source>
        <dbReference type="Proteomes" id="UP000235786"/>
    </source>
</evidence>
<keyword evidence="3" id="KW-0378">Hydrolase</keyword>
<gene>
    <name evidence="3" type="ORF">L207DRAFT_520332</name>
</gene>
<accession>A0A2J6QVB4</accession>
<dbReference type="Gene3D" id="2.60.120.200">
    <property type="match status" value="1"/>
</dbReference>
<feature type="chain" id="PRO_5014354826" evidence="1">
    <location>
        <begin position="20"/>
        <end position="282"/>
    </location>
</feature>
<protein>
    <submittedName>
        <fullName evidence="3">Glycoside hydrolase family 16 protein</fullName>
    </submittedName>
</protein>
<keyword evidence="1" id="KW-0732">Signal</keyword>
<dbReference type="InterPro" id="IPR050546">
    <property type="entry name" value="Glycosyl_Hydrlase_16"/>
</dbReference>
<dbReference type="OrthoDB" id="192832at2759"/>